<organism evidence="1 2">
    <name type="scientific">Streptomyces lancefieldiae</name>
    <dbReference type="NCBI Taxonomy" id="3075520"/>
    <lineage>
        <taxon>Bacteria</taxon>
        <taxon>Bacillati</taxon>
        <taxon>Actinomycetota</taxon>
        <taxon>Actinomycetes</taxon>
        <taxon>Kitasatosporales</taxon>
        <taxon>Streptomycetaceae</taxon>
        <taxon>Streptomyces</taxon>
    </lineage>
</organism>
<gene>
    <name evidence="1" type="ORF">RM812_38795</name>
</gene>
<dbReference type="SUPFAM" id="SSF55347">
    <property type="entry name" value="Glyceraldehyde-3-phosphate dehydrogenase-like, C-terminal domain"/>
    <property type="match status" value="1"/>
</dbReference>
<accession>A0ABU3B0T5</accession>
<dbReference type="Gene3D" id="3.30.360.10">
    <property type="entry name" value="Dihydrodipicolinate Reductase, domain 2"/>
    <property type="match status" value="1"/>
</dbReference>
<evidence type="ECO:0000313" key="2">
    <source>
        <dbReference type="Proteomes" id="UP001180724"/>
    </source>
</evidence>
<proteinExistence type="predicted"/>
<dbReference type="Proteomes" id="UP001180724">
    <property type="component" value="Unassembled WGS sequence"/>
</dbReference>
<evidence type="ECO:0000313" key="1">
    <source>
        <dbReference type="EMBL" id="MDT0616061.1"/>
    </source>
</evidence>
<comment type="caution">
    <text evidence="1">The sequence shown here is derived from an EMBL/GenBank/DDBJ whole genome shotgun (WGS) entry which is preliminary data.</text>
</comment>
<reference evidence="1" key="1">
    <citation type="submission" date="2024-05" db="EMBL/GenBank/DDBJ databases">
        <title>30 novel species of actinomycetes from the DSMZ collection.</title>
        <authorList>
            <person name="Nouioui I."/>
        </authorList>
    </citation>
    <scope>NUCLEOTIDE SEQUENCE</scope>
    <source>
        <strain evidence="1">DSM 40712</strain>
    </source>
</reference>
<feature type="non-terminal residue" evidence="1">
    <location>
        <position position="1"/>
    </location>
</feature>
<keyword evidence="2" id="KW-1185">Reference proteome</keyword>
<name>A0ABU3B0T5_9ACTN</name>
<dbReference type="EMBL" id="JAVRFH010000093">
    <property type="protein sequence ID" value="MDT0616061.1"/>
    <property type="molecule type" value="Genomic_DNA"/>
</dbReference>
<sequence length="132" mass="13495">SVVGAARAGSPGLRVDTAGCALLRTPRGITAQLTFGIDHGYRSRYEIVGSRGRVTVDRAFTPPADHSPVLHVEQGAGVLERALPPCDQVSGALRAFAAAARTGTVPDQAVCLRQAELLADIAASTPAPAGPS</sequence>
<protein>
    <submittedName>
        <fullName evidence="1">Gfo/Idh/MocA family oxidoreductase</fullName>
    </submittedName>
</protein>